<evidence type="ECO:0000259" key="6">
    <source>
        <dbReference type="PROSITE" id="PS50949"/>
    </source>
</evidence>
<dbReference type="PANTHER" id="PTHR46577">
    <property type="entry name" value="HTH-TYPE TRANSCRIPTIONAL REGULATORY PROTEIN GABR"/>
    <property type="match status" value="1"/>
</dbReference>
<dbReference type="Pfam" id="PF00392">
    <property type="entry name" value="GntR"/>
    <property type="match status" value="1"/>
</dbReference>
<keyword evidence="4" id="KW-0238">DNA-binding</keyword>
<keyword evidence="7" id="KW-0032">Aminotransferase</keyword>
<dbReference type="PROSITE" id="PS50949">
    <property type="entry name" value="HTH_GNTR"/>
    <property type="match status" value="1"/>
</dbReference>
<evidence type="ECO:0000313" key="7">
    <source>
        <dbReference type="EMBL" id="UUC47283.1"/>
    </source>
</evidence>
<dbReference type="InterPro" id="IPR000524">
    <property type="entry name" value="Tscrpt_reg_HTH_GntR"/>
</dbReference>
<feature type="domain" description="HTH gntR-type" evidence="6">
    <location>
        <begin position="5"/>
        <end position="73"/>
    </location>
</feature>
<keyword evidence="2" id="KW-0663">Pyridoxal phosphate</keyword>
<dbReference type="SUPFAM" id="SSF46785">
    <property type="entry name" value="Winged helix' DNA-binding domain"/>
    <property type="match status" value="1"/>
</dbReference>
<dbReference type="Gene3D" id="1.10.10.10">
    <property type="entry name" value="Winged helix-like DNA-binding domain superfamily/Winged helix DNA-binding domain"/>
    <property type="match status" value="1"/>
</dbReference>
<evidence type="ECO:0000256" key="5">
    <source>
        <dbReference type="ARBA" id="ARBA00023163"/>
    </source>
</evidence>
<dbReference type="InterPro" id="IPR015421">
    <property type="entry name" value="PyrdxlP-dep_Trfase_major"/>
</dbReference>
<comment type="similarity">
    <text evidence="1">In the C-terminal section; belongs to the class-I pyridoxal-phosphate-dependent aminotransferase family.</text>
</comment>
<gene>
    <name evidence="7" type="ORF">NOX80_08800</name>
</gene>
<dbReference type="Pfam" id="PF00155">
    <property type="entry name" value="Aminotran_1_2"/>
    <property type="match status" value="1"/>
</dbReference>
<dbReference type="InterPro" id="IPR051446">
    <property type="entry name" value="HTH_trans_reg/aminotransferase"/>
</dbReference>
<sequence>MKTKEALYQKIARTITEQIQNDTLQQGDKLPSIRSAQKLYNVSLNTVKLAYLELESHSLIEPRPKSGYFVSQTAQRKRALPTITRITTSAKEETPQDLIDKVFGTIAKEDVTQFALGIPGKNFLPLAKLNKAIVKAVKDRNDSGTSYEPVQGNEHLRREIAKWAMVLEGKITEDDLVITSGAINAIYNGLMAVTKPGDAVAVETPAYFGVLQAIQLLGLRIIEVPTHPVLGVDLDALKKILPEVAACCFVTNFNNPMGFQMPDENKKELVRLITHYNVPLIEDDLYGNLFFGAERPKPCKYYDEAGLVMWCGSVSKTMAPGYRVGWIAPGQFKDKIIRQKIGQTVCSPSLFSDVVAHFLEYGRYDHHLRTFRHKMYANYLQIQRAVEAYFPDNTKVSQPKGGFMLWLELDKRICTEDLYDQAIKQKVNFAPGRMFSQYNQYNNCMRLNYAMEWTDRVENDLKLLGQLVKNSI</sequence>
<dbReference type="SMART" id="SM00345">
    <property type="entry name" value="HTH_GNTR"/>
    <property type="match status" value="1"/>
</dbReference>
<protein>
    <submittedName>
        <fullName evidence="7">PLP-dependent aminotransferase family protein</fullName>
    </submittedName>
</protein>
<evidence type="ECO:0000256" key="1">
    <source>
        <dbReference type="ARBA" id="ARBA00005384"/>
    </source>
</evidence>
<evidence type="ECO:0000256" key="4">
    <source>
        <dbReference type="ARBA" id="ARBA00023125"/>
    </source>
</evidence>
<dbReference type="RefSeq" id="WP_256552915.1">
    <property type="nucleotide sequence ID" value="NZ_CP101751.1"/>
</dbReference>
<evidence type="ECO:0000313" key="8">
    <source>
        <dbReference type="Proteomes" id="UP001059844"/>
    </source>
</evidence>
<dbReference type="CDD" id="cd00609">
    <property type="entry name" value="AAT_like"/>
    <property type="match status" value="1"/>
</dbReference>
<accession>A0ABY5IZX7</accession>
<dbReference type="InterPro" id="IPR036388">
    <property type="entry name" value="WH-like_DNA-bd_sf"/>
</dbReference>
<dbReference type="InterPro" id="IPR015422">
    <property type="entry name" value="PyrdxlP-dep_Trfase_small"/>
</dbReference>
<dbReference type="GO" id="GO:0008483">
    <property type="term" value="F:transaminase activity"/>
    <property type="evidence" value="ECO:0007669"/>
    <property type="project" value="UniProtKB-KW"/>
</dbReference>
<dbReference type="Gene3D" id="3.40.640.10">
    <property type="entry name" value="Type I PLP-dependent aspartate aminotransferase-like (Major domain)"/>
    <property type="match status" value="1"/>
</dbReference>
<dbReference type="SUPFAM" id="SSF53383">
    <property type="entry name" value="PLP-dependent transferases"/>
    <property type="match status" value="1"/>
</dbReference>
<dbReference type="CDD" id="cd07377">
    <property type="entry name" value="WHTH_GntR"/>
    <property type="match status" value="1"/>
</dbReference>
<dbReference type="InterPro" id="IPR015424">
    <property type="entry name" value="PyrdxlP-dep_Trfase"/>
</dbReference>
<keyword evidence="3" id="KW-0805">Transcription regulation</keyword>
<dbReference type="Gene3D" id="3.90.1150.10">
    <property type="entry name" value="Aspartate Aminotransferase, domain 1"/>
    <property type="match status" value="1"/>
</dbReference>
<dbReference type="EMBL" id="CP101751">
    <property type="protein sequence ID" value="UUC47283.1"/>
    <property type="molecule type" value="Genomic_DNA"/>
</dbReference>
<keyword evidence="8" id="KW-1185">Reference proteome</keyword>
<evidence type="ECO:0000256" key="2">
    <source>
        <dbReference type="ARBA" id="ARBA00022898"/>
    </source>
</evidence>
<dbReference type="PANTHER" id="PTHR46577:SF2">
    <property type="entry name" value="TRANSCRIPTIONAL REGULATORY PROTEIN"/>
    <property type="match status" value="1"/>
</dbReference>
<reference evidence="7" key="1">
    <citation type="submission" date="2022-07" db="EMBL/GenBank/DDBJ databases">
        <title>Isolation, identification, and degradation of a PFOSA degrading strain from sewage treatment plant.</title>
        <authorList>
            <person name="Zhang L."/>
            <person name="Huo Y."/>
        </authorList>
    </citation>
    <scope>NUCLEOTIDE SEQUENCE</scope>
    <source>
        <strain evidence="7">C1</strain>
    </source>
</reference>
<name>A0ABY5IZX7_9FLAO</name>
<keyword evidence="5" id="KW-0804">Transcription</keyword>
<keyword evidence="7" id="KW-0808">Transferase</keyword>
<organism evidence="7 8">
    <name type="scientific">Flavobacterium cerinum</name>
    <dbReference type="NCBI Taxonomy" id="2502784"/>
    <lineage>
        <taxon>Bacteria</taxon>
        <taxon>Pseudomonadati</taxon>
        <taxon>Bacteroidota</taxon>
        <taxon>Flavobacteriia</taxon>
        <taxon>Flavobacteriales</taxon>
        <taxon>Flavobacteriaceae</taxon>
        <taxon>Flavobacterium</taxon>
    </lineage>
</organism>
<evidence type="ECO:0000256" key="3">
    <source>
        <dbReference type="ARBA" id="ARBA00023015"/>
    </source>
</evidence>
<dbReference type="InterPro" id="IPR004839">
    <property type="entry name" value="Aminotransferase_I/II_large"/>
</dbReference>
<dbReference type="Proteomes" id="UP001059844">
    <property type="component" value="Chromosome"/>
</dbReference>
<dbReference type="InterPro" id="IPR036390">
    <property type="entry name" value="WH_DNA-bd_sf"/>
</dbReference>
<proteinExistence type="inferred from homology"/>